<name>A0A9D1XEQ2_9FIRM</name>
<feature type="transmembrane region" description="Helical" evidence="8">
    <location>
        <begin position="192"/>
        <end position="216"/>
    </location>
</feature>
<dbReference type="InterPro" id="IPR018043">
    <property type="entry name" value="Na/Gal_symport_CS"/>
</dbReference>
<feature type="transmembrane region" description="Helical" evidence="8">
    <location>
        <begin position="87"/>
        <end position="104"/>
    </location>
</feature>
<dbReference type="PANTHER" id="PTHR11328:SF24">
    <property type="entry name" value="MAJOR FACILITATOR SUPERFAMILY (MFS) PROFILE DOMAIN-CONTAINING PROTEIN"/>
    <property type="match status" value="1"/>
</dbReference>
<keyword evidence="7 8" id="KW-0472">Membrane</keyword>
<sequence>MKQTTQVRPFGMRDKVGYAFGDIANDFTFILSSSFLMKFYTDVMGVNAGIIGIMMMVARFVDAFTDVTMGRIVDTAKVGKHGKFRPWILRGAGLVALMSFLMYASWFRDMGMTFKIIWMFGTYLLWGSVFYTMVNIPYGSMASGITEDPVQRTQLSTYRTVGATVASLAIGTGVPMIVYYTDADGNQVFNGTVFTVLALIFSIAALICYLICYFNCTERVKIEPQKKDANAPKNNFVKNVFTNRALLALIVAAIFLLLSQLTLSSMANYVFPNFYKNTSAQSVASFLGSIVTFAVAPFATPAAKKFGKKEFGSVGCLVATASLLICFIMRPTNVWMFVAFWVIAYLGMAMFNMVLWAFLADVIDYGELKNGVREDGTTYSVYSFARKLGQAASAGLSGGLLTLIGYTDATANDPNVISGIFNVTCLVPAVGFAIVALVLIFWYPLSKKVVNENAKKLAEKKK</sequence>
<evidence type="ECO:0000256" key="3">
    <source>
        <dbReference type="ARBA" id="ARBA00022475"/>
    </source>
</evidence>
<organism evidence="9 10">
    <name type="scientific">Candidatus Fusicatenibacter merdavium</name>
    <dbReference type="NCBI Taxonomy" id="2838600"/>
    <lineage>
        <taxon>Bacteria</taxon>
        <taxon>Bacillati</taxon>
        <taxon>Bacillota</taxon>
        <taxon>Clostridia</taxon>
        <taxon>Lachnospirales</taxon>
        <taxon>Lachnospiraceae</taxon>
        <taxon>Fusicatenibacter</taxon>
    </lineage>
</organism>
<feature type="transmembrane region" description="Helical" evidence="8">
    <location>
        <begin position="43"/>
        <end position="61"/>
    </location>
</feature>
<comment type="caution">
    <text evidence="9">The sequence shown here is derived from an EMBL/GenBank/DDBJ whole genome shotgun (WGS) entry which is preliminary data.</text>
</comment>
<evidence type="ECO:0000313" key="10">
    <source>
        <dbReference type="Proteomes" id="UP000886890"/>
    </source>
</evidence>
<evidence type="ECO:0000256" key="8">
    <source>
        <dbReference type="SAM" id="Phobius"/>
    </source>
</evidence>
<protein>
    <submittedName>
        <fullName evidence="9">Glycoside-pentoside-hexuronide (GPH):cation symporter</fullName>
    </submittedName>
</protein>
<accession>A0A9D1XEQ2</accession>
<feature type="transmembrane region" description="Helical" evidence="8">
    <location>
        <begin position="279"/>
        <end position="299"/>
    </location>
</feature>
<evidence type="ECO:0000256" key="4">
    <source>
        <dbReference type="ARBA" id="ARBA00022692"/>
    </source>
</evidence>
<dbReference type="InterPro" id="IPR001927">
    <property type="entry name" value="Na/Gal_symport"/>
</dbReference>
<gene>
    <name evidence="9" type="ORF">H9734_10865</name>
</gene>
<dbReference type="GO" id="GO:0006814">
    <property type="term" value="P:sodium ion transport"/>
    <property type="evidence" value="ECO:0007669"/>
    <property type="project" value="InterPro"/>
</dbReference>
<evidence type="ECO:0000256" key="6">
    <source>
        <dbReference type="ARBA" id="ARBA00022989"/>
    </source>
</evidence>
<feature type="transmembrane region" description="Helical" evidence="8">
    <location>
        <begin position="419"/>
        <end position="445"/>
    </location>
</feature>
<reference evidence="9" key="1">
    <citation type="journal article" date="2021" name="PeerJ">
        <title>Extensive microbial diversity within the chicken gut microbiome revealed by metagenomics and culture.</title>
        <authorList>
            <person name="Gilroy R."/>
            <person name="Ravi A."/>
            <person name="Getino M."/>
            <person name="Pursley I."/>
            <person name="Horton D.L."/>
            <person name="Alikhan N.F."/>
            <person name="Baker D."/>
            <person name="Gharbi K."/>
            <person name="Hall N."/>
            <person name="Watson M."/>
            <person name="Adriaenssens E.M."/>
            <person name="Foster-Nyarko E."/>
            <person name="Jarju S."/>
            <person name="Secka A."/>
            <person name="Antonio M."/>
            <person name="Oren A."/>
            <person name="Chaudhuri R.R."/>
            <person name="La Ragione R."/>
            <person name="Hildebrand F."/>
            <person name="Pallen M.J."/>
        </authorList>
    </citation>
    <scope>NUCLEOTIDE SEQUENCE</scope>
    <source>
        <strain evidence="9">CHK183-1962</strain>
    </source>
</reference>
<dbReference type="PROSITE" id="PS00872">
    <property type="entry name" value="NA_GALACTOSIDE_SYMP"/>
    <property type="match status" value="1"/>
</dbReference>
<keyword evidence="4 8" id="KW-0812">Transmembrane</keyword>
<feature type="transmembrane region" description="Helical" evidence="8">
    <location>
        <begin position="116"/>
        <end position="136"/>
    </location>
</feature>
<feature type="transmembrane region" description="Helical" evidence="8">
    <location>
        <begin position="245"/>
        <end position="267"/>
    </location>
</feature>
<evidence type="ECO:0000256" key="7">
    <source>
        <dbReference type="ARBA" id="ARBA00023136"/>
    </source>
</evidence>
<dbReference type="Pfam" id="PF13347">
    <property type="entry name" value="MFS_2"/>
    <property type="match status" value="1"/>
</dbReference>
<keyword evidence="6 8" id="KW-1133">Transmembrane helix</keyword>
<evidence type="ECO:0000256" key="2">
    <source>
        <dbReference type="ARBA" id="ARBA00022448"/>
    </source>
</evidence>
<evidence type="ECO:0000313" key="9">
    <source>
        <dbReference type="EMBL" id="HIX78077.1"/>
    </source>
</evidence>
<dbReference type="AlphaFoldDB" id="A0A9D1XEQ2"/>
<dbReference type="GO" id="GO:0005886">
    <property type="term" value="C:plasma membrane"/>
    <property type="evidence" value="ECO:0007669"/>
    <property type="project" value="UniProtKB-SubCell"/>
</dbReference>
<dbReference type="NCBIfam" id="TIGR00792">
    <property type="entry name" value="gph"/>
    <property type="match status" value="1"/>
</dbReference>
<dbReference type="GO" id="GO:0015293">
    <property type="term" value="F:symporter activity"/>
    <property type="evidence" value="ECO:0007669"/>
    <property type="project" value="UniProtKB-KW"/>
</dbReference>
<dbReference type="GO" id="GO:0008643">
    <property type="term" value="P:carbohydrate transport"/>
    <property type="evidence" value="ECO:0007669"/>
    <property type="project" value="InterPro"/>
</dbReference>
<keyword evidence="3" id="KW-1003">Cell membrane</keyword>
<feature type="transmembrane region" description="Helical" evidence="8">
    <location>
        <begin position="336"/>
        <end position="359"/>
    </location>
</feature>
<dbReference type="InterPro" id="IPR039672">
    <property type="entry name" value="MFS_2"/>
</dbReference>
<dbReference type="PANTHER" id="PTHR11328">
    <property type="entry name" value="MAJOR FACILITATOR SUPERFAMILY DOMAIN-CONTAINING PROTEIN"/>
    <property type="match status" value="1"/>
</dbReference>
<dbReference type="CDD" id="cd17332">
    <property type="entry name" value="MFS_MelB_like"/>
    <property type="match status" value="1"/>
</dbReference>
<dbReference type="InterPro" id="IPR036259">
    <property type="entry name" value="MFS_trans_sf"/>
</dbReference>
<keyword evidence="2" id="KW-0813">Transport</keyword>
<evidence type="ECO:0000256" key="5">
    <source>
        <dbReference type="ARBA" id="ARBA00022847"/>
    </source>
</evidence>
<proteinExistence type="predicted"/>
<dbReference type="EMBL" id="DXEK01000179">
    <property type="protein sequence ID" value="HIX78077.1"/>
    <property type="molecule type" value="Genomic_DNA"/>
</dbReference>
<dbReference type="Gene3D" id="1.20.1250.20">
    <property type="entry name" value="MFS general substrate transporter like domains"/>
    <property type="match status" value="2"/>
</dbReference>
<evidence type="ECO:0000256" key="1">
    <source>
        <dbReference type="ARBA" id="ARBA00004651"/>
    </source>
</evidence>
<reference evidence="9" key="2">
    <citation type="submission" date="2021-04" db="EMBL/GenBank/DDBJ databases">
        <authorList>
            <person name="Gilroy R."/>
        </authorList>
    </citation>
    <scope>NUCLEOTIDE SEQUENCE</scope>
    <source>
        <strain evidence="9">CHK183-1962</strain>
    </source>
</reference>
<feature type="transmembrane region" description="Helical" evidence="8">
    <location>
        <begin position="157"/>
        <end position="180"/>
    </location>
</feature>
<feature type="transmembrane region" description="Helical" evidence="8">
    <location>
        <begin position="311"/>
        <end position="330"/>
    </location>
</feature>
<dbReference type="SUPFAM" id="SSF103473">
    <property type="entry name" value="MFS general substrate transporter"/>
    <property type="match status" value="1"/>
</dbReference>
<comment type="subcellular location">
    <subcellularLocation>
        <location evidence="1">Cell membrane</location>
        <topology evidence="1">Multi-pass membrane protein</topology>
    </subcellularLocation>
</comment>
<feature type="transmembrane region" description="Helical" evidence="8">
    <location>
        <begin position="388"/>
        <end position="407"/>
    </location>
</feature>
<dbReference type="Proteomes" id="UP000886890">
    <property type="component" value="Unassembled WGS sequence"/>
</dbReference>
<keyword evidence="5" id="KW-0769">Symport</keyword>